<accession>A0ABN3Q3P0</accession>
<dbReference type="GO" id="GO:0032259">
    <property type="term" value="P:methylation"/>
    <property type="evidence" value="ECO:0007669"/>
    <property type="project" value="UniProtKB-KW"/>
</dbReference>
<dbReference type="PIRSF" id="PIRSF017393">
    <property type="entry name" value="MTase_SAV2177"/>
    <property type="match status" value="1"/>
</dbReference>
<keyword evidence="2" id="KW-1185">Reference proteome</keyword>
<dbReference type="InterPro" id="IPR006764">
    <property type="entry name" value="SAM_dep_MeTrfase_SAV2177_type"/>
</dbReference>
<evidence type="ECO:0000313" key="2">
    <source>
        <dbReference type="Proteomes" id="UP001501509"/>
    </source>
</evidence>
<gene>
    <name evidence="1" type="ORF">GCM10010411_55830</name>
</gene>
<dbReference type="EMBL" id="BAAATD010000008">
    <property type="protein sequence ID" value="GAA2613774.1"/>
    <property type="molecule type" value="Genomic_DNA"/>
</dbReference>
<dbReference type="Pfam" id="PF04672">
    <property type="entry name" value="Methyltransf_19"/>
    <property type="match status" value="1"/>
</dbReference>
<dbReference type="Proteomes" id="UP001501509">
    <property type="component" value="Unassembled WGS sequence"/>
</dbReference>
<name>A0ABN3Q3P0_9ACTN</name>
<keyword evidence="1" id="KW-0808">Transferase</keyword>
<sequence>MTPRALSTKEKDGPVADPARMYNFYLRGKDNYEVDRVAGQKVIDATDGEAIPMAEENLRFASRAAAYVVGERGMRQVLDIGMGIVNDLPADLPTVERAIRAAADGVVLVGFDHSPIVLAHSRALRSAPDDGYDAVIGADLRDLDSLFASAELEDLIDLGQPVGVVLAAVLHFITDDEDPAGLLADLHGRLAPGSCLVLSHACSTGIPQQAVCGMTDGYRRASSQLTFRTEEDILALVQDAGWEPVDPDIPLDDVQSWAPPGQVHQYTGKAFGKVRVVGMVALSSKGAG</sequence>
<protein>
    <submittedName>
        <fullName evidence="1">SAM-dependent methyltransferase</fullName>
    </submittedName>
</protein>
<reference evidence="1 2" key="1">
    <citation type="journal article" date="2019" name="Int. J. Syst. Evol. Microbiol.">
        <title>The Global Catalogue of Microorganisms (GCM) 10K type strain sequencing project: providing services to taxonomists for standard genome sequencing and annotation.</title>
        <authorList>
            <consortium name="The Broad Institute Genomics Platform"/>
            <consortium name="The Broad Institute Genome Sequencing Center for Infectious Disease"/>
            <person name="Wu L."/>
            <person name="Ma J."/>
        </authorList>
    </citation>
    <scope>NUCLEOTIDE SEQUENCE [LARGE SCALE GENOMIC DNA]</scope>
    <source>
        <strain evidence="1 2">JCM 6833</strain>
    </source>
</reference>
<dbReference type="SUPFAM" id="SSF53335">
    <property type="entry name" value="S-adenosyl-L-methionine-dependent methyltransferases"/>
    <property type="match status" value="1"/>
</dbReference>
<keyword evidence="1" id="KW-0489">Methyltransferase</keyword>
<comment type="caution">
    <text evidence="1">The sequence shown here is derived from an EMBL/GenBank/DDBJ whole genome shotgun (WGS) entry which is preliminary data.</text>
</comment>
<evidence type="ECO:0000313" key="1">
    <source>
        <dbReference type="EMBL" id="GAA2613774.1"/>
    </source>
</evidence>
<dbReference type="Gene3D" id="3.40.50.150">
    <property type="entry name" value="Vaccinia Virus protein VP39"/>
    <property type="match status" value="1"/>
</dbReference>
<dbReference type="GO" id="GO:0008168">
    <property type="term" value="F:methyltransferase activity"/>
    <property type="evidence" value="ECO:0007669"/>
    <property type="project" value="UniProtKB-KW"/>
</dbReference>
<proteinExistence type="predicted"/>
<organism evidence="1 2">
    <name type="scientific">Actinomadura fulvescens</name>
    <dbReference type="NCBI Taxonomy" id="46160"/>
    <lineage>
        <taxon>Bacteria</taxon>
        <taxon>Bacillati</taxon>
        <taxon>Actinomycetota</taxon>
        <taxon>Actinomycetes</taxon>
        <taxon>Streptosporangiales</taxon>
        <taxon>Thermomonosporaceae</taxon>
        <taxon>Actinomadura</taxon>
    </lineage>
</organism>
<dbReference type="InterPro" id="IPR029063">
    <property type="entry name" value="SAM-dependent_MTases_sf"/>
</dbReference>